<evidence type="ECO:0008006" key="3">
    <source>
        <dbReference type="Google" id="ProtNLM"/>
    </source>
</evidence>
<dbReference type="EMBL" id="NAAD01000001">
    <property type="protein sequence ID" value="ORJ63383.1"/>
    <property type="molecule type" value="Genomic_DNA"/>
</dbReference>
<keyword evidence="2" id="KW-1185">Reference proteome</keyword>
<dbReference type="AlphaFoldDB" id="A0A1X0YE69"/>
<gene>
    <name evidence="1" type="ORF">B5V00_00525</name>
</gene>
<comment type="caution">
    <text evidence="1">The sequence shown here is derived from an EMBL/GenBank/DDBJ whole genome shotgun (WGS) entry which is preliminary data.</text>
</comment>
<organism evidence="1 2">
    <name type="scientific">Geothermobacter hydrogeniphilus</name>
    <dbReference type="NCBI Taxonomy" id="1969733"/>
    <lineage>
        <taxon>Bacteria</taxon>
        <taxon>Pseudomonadati</taxon>
        <taxon>Thermodesulfobacteriota</taxon>
        <taxon>Desulfuromonadia</taxon>
        <taxon>Desulfuromonadales</taxon>
        <taxon>Geothermobacteraceae</taxon>
        <taxon>Geothermobacter</taxon>
    </lineage>
</organism>
<evidence type="ECO:0000313" key="2">
    <source>
        <dbReference type="Proteomes" id="UP000193136"/>
    </source>
</evidence>
<dbReference type="RefSeq" id="WP_085008415.1">
    <property type="nucleotide sequence ID" value="NZ_NAAD01000001.1"/>
</dbReference>
<evidence type="ECO:0000313" key="1">
    <source>
        <dbReference type="EMBL" id="ORJ63383.1"/>
    </source>
</evidence>
<name>A0A1X0YE69_9BACT</name>
<dbReference type="STRING" id="1969733.B5V00_00525"/>
<proteinExistence type="predicted"/>
<protein>
    <recommendedName>
        <fullName evidence="3">Beta-barrel porin 2</fullName>
    </recommendedName>
</protein>
<accession>A0A1X0YE69</accession>
<dbReference type="Proteomes" id="UP000193136">
    <property type="component" value="Unassembled WGS sequence"/>
</dbReference>
<dbReference type="OrthoDB" id="5405095at2"/>
<sequence length="426" mass="48325">MKRSGCRWGLFLGCLMTAVIGVLPDSTAEARMSVASSITLREEYTDNVFLDPFREQDDLISTLAPSLILGLDNRLVTGELTYGLEFRKYLDHDGLDETALKDIQRGQMDLILLPTGDFSILAHGIIDRVVIDDRREISDRTSLVNKTNRSLVRLRPQYRRNFTPTLTGELAFPFDKTRYESSAGDDTQGYGVELLIEKSLSPRLNSDLKGIWSRQKADLTEDYKRLDLTLGCRWNPNPVWGLSARGGAIQLDYDHRDAAVYGLGTLELTFGESKPWQLVLLGSQDYLQSADDGLKRRRNAELRLVREARLSGELVFYQLLDNFQAVDREDRYYGGRMQVGYHFSRALEGSLRGHYRYQKYLPENERGHRYGGGGELAFSGKIYRVAVGYTYTENTSSISTNSYRENLVYLEGSLTFGTRPPARGEK</sequence>
<reference evidence="1 2" key="1">
    <citation type="submission" date="2017-03" db="EMBL/GenBank/DDBJ databases">
        <title>Genome sequence of Geothermobacter sp. EPR-M, Deep-Sea Iron Reducer.</title>
        <authorList>
            <person name="Tully B."/>
            <person name="Savalia P."/>
            <person name="Abuyen K."/>
            <person name="Baughan C."/>
            <person name="Romero E."/>
            <person name="Ronkowski C."/>
            <person name="Torres B."/>
            <person name="Tremblay J."/>
            <person name="Trujillo A."/>
            <person name="Tyler M."/>
            <person name="Perez-Rodriguez I."/>
            <person name="Amend J."/>
        </authorList>
    </citation>
    <scope>NUCLEOTIDE SEQUENCE [LARGE SCALE GENOMIC DNA]</scope>
    <source>
        <strain evidence="1 2">EPR-M</strain>
    </source>
</reference>